<organism evidence="2 3">
    <name type="scientific">Aporhodopirellula rubra</name>
    <dbReference type="NCBI Taxonomy" id="980271"/>
    <lineage>
        <taxon>Bacteria</taxon>
        <taxon>Pseudomonadati</taxon>
        <taxon>Planctomycetota</taxon>
        <taxon>Planctomycetia</taxon>
        <taxon>Pirellulales</taxon>
        <taxon>Pirellulaceae</taxon>
        <taxon>Aporhodopirellula</taxon>
    </lineage>
</organism>
<gene>
    <name evidence="2" type="ORF">FHS27_004897</name>
</gene>
<evidence type="ECO:0000313" key="2">
    <source>
        <dbReference type="EMBL" id="MBB3209061.1"/>
    </source>
</evidence>
<dbReference type="RefSeq" id="WP_184307392.1">
    <property type="nucleotide sequence ID" value="NZ_JACHXU010000020.1"/>
</dbReference>
<keyword evidence="2" id="KW-0540">Nuclease</keyword>
<keyword evidence="3" id="KW-1185">Reference proteome</keyword>
<proteinExistence type="predicted"/>
<keyword evidence="2" id="KW-0378">Hydrolase</keyword>
<dbReference type="EMBL" id="JACHXU010000020">
    <property type="protein sequence ID" value="MBB3209061.1"/>
    <property type="molecule type" value="Genomic_DNA"/>
</dbReference>
<keyword evidence="2" id="KW-0255">Endonuclease</keyword>
<accession>A0A7W5H8J3</accession>
<protein>
    <submittedName>
        <fullName evidence="2">5-methylcytosine-specific restriction endonuclease McrA</fullName>
    </submittedName>
</protein>
<dbReference type="Proteomes" id="UP000536179">
    <property type="component" value="Unassembled WGS sequence"/>
</dbReference>
<comment type="caution">
    <text evidence="2">The sequence shown here is derived from an EMBL/GenBank/DDBJ whole genome shotgun (WGS) entry which is preliminary data.</text>
</comment>
<dbReference type="GO" id="GO:0004519">
    <property type="term" value="F:endonuclease activity"/>
    <property type="evidence" value="ECO:0007669"/>
    <property type="project" value="UniProtKB-KW"/>
</dbReference>
<dbReference type="AlphaFoldDB" id="A0A7W5H8J3"/>
<name>A0A7W5H8J3_9BACT</name>
<reference evidence="2 3" key="1">
    <citation type="submission" date="2020-08" db="EMBL/GenBank/DDBJ databases">
        <title>Genomic Encyclopedia of Type Strains, Phase III (KMG-III): the genomes of soil and plant-associated and newly described type strains.</title>
        <authorList>
            <person name="Whitman W."/>
        </authorList>
    </citation>
    <scope>NUCLEOTIDE SEQUENCE [LARGE SCALE GENOMIC DNA]</scope>
    <source>
        <strain evidence="2 3">CECT 8075</strain>
    </source>
</reference>
<sequence>MEEYDDEELETLLDRAQQEDDMRRRAILWGKCILHVLSLEDIQEGLTFEKIGEMSDLEAGSLANQMQAVFEMRSPPAFLKKEEAVDATSVSDIQPKDDNADTSEIEMSNRRPWPKKVVDKVLTDCHHRCCICPDHRRVANIHHIDGDNSNSVEDNAVGLCGECHPDVHTKSTMRRNITEDQVRIYKREWTEKCRNIDSFLRTSVSEFRGMYYVNVHRLDALYRECGKPSFLPNIPHQYPAQDGHYNTLWGNPKNSLDWIKLAENRAFYEECLCELTPELTMFDINLFEVRAIEPEEKIGSLVGFSCQFIGQDIPTQSELTAGNGEYIGPPPTMRREVVDAIETESVTETCMILDSTYMFADSSFIHFSDHGIWNGFGRIMKCRNAVGSNDGHLLRRQIVVSPICIGTPPDHLRQSRIPPDAQDADNQHNKLVDLVA</sequence>
<evidence type="ECO:0000313" key="3">
    <source>
        <dbReference type="Proteomes" id="UP000536179"/>
    </source>
</evidence>
<evidence type="ECO:0000256" key="1">
    <source>
        <dbReference type="SAM" id="MobiDB-lite"/>
    </source>
</evidence>
<feature type="region of interest" description="Disordered" evidence="1">
    <location>
        <begin position="89"/>
        <end position="109"/>
    </location>
</feature>